<dbReference type="InterPro" id="IPR015424">
    <property type="entry name" value="PyrdxlP-dep_Trfase"/>
</dbReference>
<dbReference type="GO" id="GO:0003677">
    <property type="term" value="F:DNA binding"/>
    <property type="evidence" value="ECO:0007669"/>
    <property type="project" value="UniProtKB-KW"/>
</dbReference>
<dbReference type="GO" id="GO:0008483">
    <property type="term" value="F:transaminase activity"/>
    <property type="evidence" value="ECO:0007669"/>
    <property type="project" value="UniProtKB-KW"/>
</dbReference>
<dbReference type="EMBL" id="JAMBOL010000042">
    <property type="protein sequence ID" value="MCM3716532.1"/>
    <property type="molecule type" value="Genomic_DNA"/>
</dbReference>
<dbReference type="InterPro" id="IPR004839">
    <property type="entry name" value="Aminotransferase_I/II_large"/>
</dbReference>
<comment type="cofactor">
    <cofactor evidence="1">
        <name>pyridoxal 5'-phosphate</name>
        <dbReference type="ChEBI" id="CHEBI:597326"/>
    </cofactor>
</comment>
<evidence type="ECO:0000256" key="5">
    <source>
        <dbReference type="ARBA" id="ARBA00022898"/>
    </source>
</evidence>
<dbReference type="AlphaFoldDB" id="A0A9X2DVY3"/>
<dbReference type="InterPro" id="IPR036388">
    <property type="entry name" value="WH-like_DNA-bd_sf"/>
</dbReference>
<dbReference type="Proteomes" id="UP001139179">
    <property type="component" value="Unassembled WGS sequence"/>
</dbReference>
<dbReference type="SMART" id="SM00345">
    <property type="entry name" value="HTH_GNTR"/>
    <property type="match status" value="1"/>
</dbReference>
<evidence type="ECO:0000313" key="11">
    <source>
        <dbReference type="Proteomes" id="UP001139179"/>
    </source>
</evidence>
<dbReference type="PRINTS" id="PR00035">
    <property type="entry name" value="HTHGNTR"/>
</dbReference>
<keyword evidence="7" id="KW-0238">DNA-binding</keyword>
<sequence>MEWKPDKSNEFPLYKQISNFFEARILNGELPPGSKLPSERNLAKSFQVNRSTVNSALEELKAMGLIETLVGAGTVVSDHLTREQGRLPNWSQYINEGFYQPNNPVNQMINQLIQTDKDMINFGIGELNKDLLPVDVLTHIHRQITFDNDLGYQHIQGNIKLRETISSHLKDYRNIEASASSIIVTSGAQQAIHLIIQCLLSPGDSVAIEDPSYAYSLPIFHSEGLKTYFLPVYEDGVDPEEVLSLYQKHRIKMIFLNPIHQNPTGHTLSIEKRQRMMEICSKYGIAIVEDDPYSLTGYQDNNLPPLKSLDSHGLVLYISSLSKVLSSGLRVGWIAGPQPVIQRIADLKQQIDFGHPNFSQLYATELLRSSQLDDHLISLRNRLKVRRDVTAKALTELLPDEISFSLPDGGIHLWCKLTNQKIDSHLLFKHAIKQGVVFAPGKTLGSEKHYMRFTFSRPDSDLIKKGIERLEQALRKYLKSRS</sequence>
<dbReference type="InterPro" id="IPR036390">
    <property type="entry name" value="WH_DNA-bd_sf"/>
</dbReference>
<dbReference type="Gene3D" id="3.40.640.10">
    <property type="entry name" value="Type I PLP-dependent aspartate aminotransferase-like (Major domain)"/>
    <property type="match status" value="1"/>
</dbReference>
<dbReference type="GO" id="GO:0003700">
    <property type="term" value="F:DNA-binding transcription factor activity"/>
    <property type="evidence" value="ECO:0007669"/>
    <property type="project" value="InterPro"/>
</dbReference>
<keyword evidence="11" id="KW-1185">Reference proteome</keyword>
<dbReference type="InterPro" id="IPR000524">
    <property type="entry name" value="Tscrpt_reg_HTH_GntR"/>
</dbReference>
<dbReference type="SUPFAM" id="SSF46785">
    <property type="entry name" value="Winged helix' DNA-binding domain"/>
    <property type="match status" value="1"/>
</dbReference>
<dbReference type="GO" id="GO:0030170">
    <property type="term" value="F:pyridoxal phosphate binding"/>
    <property type="evidence" value="ECO:0007669"/>
    <property type="project" value="InterPro"/>
</dbReference>
<dbReference type="SUPFAM" id="SSF53383">
    <property type="entry name" value="PLP-dependent transferases"/>
    <property type="match status" value="1"/>
</dbReference>
<evidence type="ECO:0000256" key="1">
    <source>
        <dbReference type="ARBA" id="ARBA00001933"/>
    </source>
</evidence>
<dbReference type="PANTHER" id="PTHR46577:SF2">
    <property type="entry name" value="TRANSCRIPTIONAL REGULATORY PROTEIN"/>
    <property type="match status" value="1"/>
</dbReference>
<dbReference type="InterPro" id="IPR015422">
    <property type="entry name" value="PyrdxlP-dep_Trfase_small"/>
</dbReference>
<comment type="similarity">
    <text evidence="2">In the C-terminal section; belongs to the class-I pyridoxal-phosphate-dependent aminotransferase family.</text>
</comment>
<comment type="caution">
    <text evidence="10">The sequence shown here is derived from an EMBL/GenBank/DDBJ whole genome shotgun (WGS) entry which is preliminary data.</text>
</comment>
<dbReference type="Pfam" id="PF00392">
    <property type="entry name" value="GntR"/>
    <property type="match status" value="1"/>
</dbReference>
<dbReference type="InterPro" id="IPR015421">
    <property type="entry name" value="PyrdxlP-dep_Trfase_major"/>
</dbReference>
<dbReference type="FunFam" id="3.40.640.10:FF:000023">
    <property type="entry name" value="Transcriptional regulator, GntR family"/>
    <property type="match status" value="1"/>
</dbReference>
<keyword evidence="4" id="KW-0808">Transferase</keyword>
<evidence type="ECO:0000259" key="9">
    <source>
        <dbReference type="PROSITE" id="PS50949"/>
    </source>
</evidence>
<evidence type="ECO:0000256" key="7">
    <source>
        <dbReference type="ARBA" id="ARBA00023125"/>
    </source>
</evidence>
<name>A0A9X2DVY3_9BACI</name>
<dbReference type="RefSeq" id="WP_251225181.1">
    <property type="nucleotide sequence ID" value="NZ_JAMBOL010000042.1"/>
</dbReference>
<evidence type="ECO:0000313" key="10">
    <source>
        <dbReference type="EMBL" id="MCM3716532.1"/>
    </source>
</evidence>
<proteinExistence type="inferred from homology"/>
<keyword evidence="6" id="KW-0805">Transcription regulation</keyword>
<evidence type="ECO:0000256" key="8">
    <source>
        <dbReference type="ARBA" id="ARBA00023163"/>
    </source>
</evidence>
<evidence type="ECO:0000256" key="2">
    <source>
        <dbReference type="ARBA" id="ARBA00005384"/>
    </source>
</evidence>
<evidence type="ECO:0000256" key="3">
    <source>
        <dbReference type="ARBA" id="ARBA00022576"/>
    </source>
</evidence>
<reference evidence="10" key="1">
    <citation type="submission" date="2022-05" db="EMBL/GenBank/DDBJ databases">
        <title>Comparative Genomics of Spacecraft Associated Microbes.</title>
        <authorList>
            <person name="Tran M.T."/>
            <person name="Wright A."/>
            <person name="Seuylemezian A."/>
            <person name="Eisen J."/>
            <person name="Coil D."/>
        </authorList>
    </citation>
    <scope>NUCLEOTIDE SEQUENCE</scope>
    <source>
        <strain evidence="10">214.1.1</strain>
    </source>
</reference>
<organism evidence="10 11">
    <name type="scientific">Halalkalibacter oceani</name>
    <dbReference type="NCBI Taxonomy" id="1653776"/>
    <lineage>
        <taxon>Bacteria</taxon>
        <taxon>Bacillati</taxon>
        <taxon>Bacillota</taxon>
        <taxon>Bacilli</taxon>
        <taxon>Bacillales</taxon>
        <taxon>Bacillaceae</taxon>
        <taxon>Halalkalibacter</taxon>
    </lineage>
</organism>
<dbReference type="Pfam" id="PF00155">
    <property type="entry name" value="Aminotran_1_2"/>
    <property type="match status" value="1"/>
</dbReference>
<dbReference type="InterPro" id="IPR051446">
    <property type="entry name" value="HTH_trans_reg/aminotransferase"/>
</dbReference>
<keyword evidence="5" id="KW-0663">Pyridoxal phosphate</keyword>
<dbReference type="FunFam" id="1.10.10.10:FF:000079">
    <property type="entry name" value="GntR family transcriptional regulator"/>
    <property type="match status" value="1"/>
</dbReference>
<dbReference type="Gene3D" id="3.90.1150.10">
    <property type="entry name" value="Aspartate Aminotransferase, domain 1"/>
    <property type="match status" value="1"/>
</dbReference>
<dbReference type="Gene3D" id="1.10.10.10">
    <property type="entry name" value="Winged helix-like DNA-binding domain superfamily/Winged helix DNA-binding domain"/>
    <property type="match status" value="1"/>
</dbReference>
<dbReference type="PANTHER" id="PTHR46577">
    <property type="entry name" value="HTH-TYPE TRANSCRIPTIONAL REGULATORY PROTEIN GABR"/>
    <property type="match status" value="1"/>
</dbReference>
<protein>
    <submittedName>
        <fullName evidence="10">PLP-dependent aminotransferase family protein</fullName>
    </submittedName>
</protein>
<gene>
    <name evidence="10" type="ORF">M3202_21025</name>
</gene>
<keyword evidence="8" id="KW-0804">Transcription</keyword>
<keyword evidence="3 10" id="KW-0032">Aminotransferase</keyword>
<accession>A0A9X2DVY3</accession>
<evidence type="ECO:0000256" key="4">
    <source>
        <dbReference type="ARBA" id="ARBA00022679"/>
    </source>
</evidence>
<evidence type="ECO:0000256" key="6">
    <source>
        <dbReference type="ARBA" id="ARBA00023015"/>
    </source>
</evidence>
<feature type="domain" description="HTH gntR-type" evidence="9">
    <location>
        <begin position="11"/>
        <end position="79"/>
    </location>
</feature>
<dbReference type="PROSITE" id="PS50949">
    <property type="entry name" value="HTH_GNTR"/>
    <property type="match status" value="1"/>
</dbReference>
<dbReference type="CDD" id="cd00609">
    <property type="entry name" value="AAT_like"/>
    <property type="match status" value="1"/>
</dbReference>
<dbReference type="CDD" id="cd07377">
    <property type="entry name" value="WHTH_GntR"/>
    <property type="match status" value="1"/>
</dbReference>